<evidence type="ECO:0000313" key="3">
    <source>
        <dbReference type="Proteomes" id="UP001165065"/>
    </source>
</evidence>
<name>A0A9W7GG45_9STRA</name>
<dbReference type="AlphaFoldDB" id="A0A9W7GG45"/>
<accession>A0A9W7GG45</accession>
<keyword evidence="3" id="KW-1185">Reference proteome</keyword>
<gene>
    <name evidence="2" type="ORF">TrCOL_g8114</name>
</gene>
<feature type="compositionally biased region" description="Polar residues" evidence="1">
    <location>
        <begin position="299"/>
        <end position="312"/>
    </location>
</feature>
<feature type="region of interest" description="Disordered" evidence="1">
    <location>
        <begin position="273"/>
        <end position="330"/>
    </location>
</feature>
<sequence length="605" mass="67409">MKPDLNDKMFEDEVFFVSVQCRYLDLLSNSKASSDVMNKEVGGCRSKRICGRMRASLRKSMPRSPRSSRMIVKVGREGVELRKLPVSTREHEKAFKENGGMTLGEYMVEVGKGIEKDREERSQFGERGLGVGRVTGDGTPRSLRTIRFDVGVEGGLNSGLIPETPLPRPPLMGELIAEIPYEVFGYAGVSMNLMTEATLALEFRAWRDRGDRDSGVPNVYFDKDTNSIIYRTSRSSIRQPPTLSAPVPPGPPKDTMMTGPATIGQRVSGLFRTTRGRKGTRIPKPKLPTSPSTPKKVNRQASVMFGTTSSSVPLPRKKSGRPPQSAFKNPVPSMTPSIYMTFISFAPGFWKNRKEGGVPAVAAKETLRADSTKAESIVRKADEKNRRYRRHVSWNKRGRRKIRKFLMWAYRSIGLGRSEHRLKGRDEVDSVKLSDSVRRYRDTMEVWGGKGEGERFLRAVGRRRGRVDERVCRENEKRRKEEAEKESGGGGGSDDVGIVEQIGGAVNNTVSSSWDNNGRGGSVVDNTTFREALSFDQLERARMGWGKKGARGDGEGGARERARKKKMMKMAQKMTTDWESMVWTGNKFEARANNDGTVGGSGDDD</sequence>
<dbReference type="EMBL" id="BRYA01001449">
    <property type="protein sequence ID" value="GMI43111.1"/>
    <property type="molecule type" value="Genomic_DNA"/>
</dbReference>
<proteinExistence type="predicted"/>
<comment type="caution">
    <text evidence="2">The sequence shown here is derived from an EMBL/GenBank/DDBJ whole genome shotgun (WGS) entry which is preliminary data.</text>
</comment>
<feature type="compositionally biased region" description="Basic and acidic residues" evidence="1">
    <location>
        <begin position="473"/>
        <end position="487"/>
    </location>
</feature>
<organism evidence="2 3">
    <name type="scientific">Triparma columacea</name>
    <dbReference type="NCBI Taxonomy" id="722753"/>
    <lineage>
        <taxon>Eukaryota</taxon>
        <taxon>Sar</taxon>
        <taxon>Stramenopiles</taxon>
        <taxon>Ochrophyta</taxon>
        <taxon>Bolidophyceae</taxon>
        <taxon>Parmales</taxon>
        <taxon>Triparmaceae</taxon>
        <taxon>Triparma</taxon>
    </lineage>
</organism>
<reference evidence="3" key="1">
    <citation type="journal article" date="2023" name="Commun. Biol.">
        <title>Genome analysis of Parmales, the sister group of diatoms, reveals the evolutionary specialization of diatoms from phago-mixotrophs to photoautotrophs.</title>
        <authorList>
            <person name="Ban H."/>
            <person name="Sato S."/>
            <person name="Yoshikawa S."/>
            <person name="Yamada K."/>
            <person name="Nakamura Y."/>
            <person name="Ichinomiya M."/>
            <person name="Sato N."/>
            <person name="Blanc-Mathieu R."/>
            <person name="Endo H."/>
            <person name="Kuwata A."/>
            <person name="Ogata H."/>
        </authorList>
    </citation>
    <scope>NUCLEOTIDE SEQUENCE [LARGE SCALE GENOMIC DNA]</scope>
</reference>
<dbReference type="Proteomes" id="UP001165065">
    <property type="component" value="Unassembled WGS sequence"/>
</dbReference>
<feature type="compositionally biased region" description="Basic residues" evidence="1">
    <location>
        <begin position="274"/>
        <end position="284"/>
    </location>
</feature>
<evidence type="ECO:0000256" key="1">
    <source>
        <dbReference type="SAM" id="MobiDB-lite"/>
    </source>
</evidence>
<evidence type="ECO:0000313" key="2">
    <source>
        <dbReference type="EMBL" id="GMI43111.1"/>
    </source>
</evidence>
<feature type="region of interest" description="Disordered" evidence="1">
    <location>
        <begin position="473"/>
        <end position="496"/>
    </location>
</feature>
<protein>
    <submittedName>
        <fullName evidence="2">Uncharacterized protein</fullName>
    </submittedName>
</protein>